<evidence type="ECO:0000313" key="2">
    <source>
        <dbReference type="EMBL" id="CDO89182.1"/>
    </source>
</evidence>
<sequence length="308" mass="30196">MSGDDEIRIILEHLAKLSGGPPPPGITPDQLATGTVPLSQLLRALGLAANGGDPGDIGDAQTGYAERDAKVGDAMAKFPANEAESAGKLGGAGSPAEMAQQIPQMISGVAGGISGAMQGLLQPLSQLPQQAAQIGQQMMQAGMGAMQHGGEAAAVGEAIPGELTGSASGAGGGGGGLGGGGLGTTTPTGGLNPLPAPSAGTEPASSRATSVPPPSAAAPTGPPRGGMGAMPMMPPGAMHAGTGGKDEKPDTKRIVAPTVKNGAPVQGRITTPPPAPEVVKRVEGKPVASRRIILPDQKRDEDDPNSSR</sequence>
<dbReference type="STRING" id="47839.BN973_03554"/>
<protein>
    <submittedName>
        <fullName evidence="2">Uncharacterized protein</fullName>
    </submittedName>
</protein>
<dbReference type="EMBL" id="HG964446">
    <property type="protein sequence ID" value="CDO89182.1"/>
    <property type="molecule type" value="Genomic_DNA"/>
</dbReference>
<accession>A0A024K0U2</accession>
<name>A0A024K0U2_9MYCO</name>
<feature type="compositionally biased region" description="Basic and acidic residues" evidence="1">
    <location>
        <begin position="244"/>
        <end position="253"/>
    </location>
</feature>
<dbReference type="AlphaFoldDB" id="A0A024K0U2"/>
<feature type="compositionally biased region" description="Low complexity" evidence="1">
    <location>
        <begin position="184"/>
        <end position="193"/>
    </location>
</feature>
<gene>
    <name evidence="2" type="ORF">BN973_03554</name>
</gene>
<reference evidence="2" key="1">
    <citation type="journal article" date="2014" name="Genome Announc.">
        <title>Draft Genome Sequence of Mycobacterium triplex DSM 44626.</title>
        <authorList>
            <person name="Sassi M."/>
            <person name="Croce O."/>
            <person name="Robert C."/>
            <person name="Raoult D."/>
            <person name="Drancourt M."/>
        </authorList>
    </citation>
    <scope>NUCLEOTIDE SEQUENCE [LARGE SCALE GENOMIC DNA]</scope>
    <source>
        <strain evidence="2">DSM 44626</strain>
    </source>
</reference>
<feature type="compositionally biased region" description="Pro residues" evidence="1">
    <location>
        <begin position="211"/>
        <end position="222"/>
    </location>
</feature>
<reference evidence="2" key="2">
    <citation type="submission" date="2014-04" db="EMBL/GenBank/DDBJ databases">
        <authorList>
            <person name="Xu Y.W."/>
            <person name="Yang Q."/>
        </authorList>
    </citation>
    <scope>NUCLEOTIDE SEQUENCE</scope>
    <source>
        <strain evidence="2">DSM 44626</strain>
    </source>
</reference>
<feature type="compositionally biased region" description="Gly residues" evidence="1">
    <location>
        <begin position="168"/>
        <end position="183"/>
    </location>
</feature>
<feature type="compositionally biased region" description="Low complexity" evidence="1">
    <location>
        <begin position="229"/>
        <end position="240"/>
    </location>
</feature>
<dbReference type="HOGENOM" id="CLU_067537_0_1_11"/>
<feature type="region of interest" description="Disordered" evidence="1">
    <location>
        <begin position="164"/>
        <end position="308"/>
    </location>
</feature>
<evidence type="ECO:0000256" key="1">
    <source>
        <dbReference type="SAM" id="MobiDB-lite"/>
    </source>
</evidence>
<proteinExistence type="predicted"/>
<organism evidence="2">
    <name type="scientific">Mycobacterium triplex</name>
    <dbReference type="NCBI Taxonomy" id="47839"/>
    <lineage>
        <taxon>Bacteria</taxon>
        <taxon>Bacillati</taxon>
        <taxon>Actinomycetota</taxon>
        <taxon>Actinomycetes</taxon>
        <taxon>Mycobacteriales</taxon>
        <taxon>Mycobacteriaceae</taxon>
        <taxon>Mycobacterium</taxon>
        <taxon>Mycobacterium simiae complex</taxon>
    </lineage>
</organism>
<dbReference type="Proteomes" id="UP000028880">
    <property type="component" value="Unassembled WGS sequence"/>
</dbReference>
<dbReference type="RefSeq" id="WP_036469674.1">
    <property type="nucleotide sequence ID" value="NZ_HG964446.1"/>
</dbReference>